<dbReference type="OrthoDB" id="9788468at2"/>
<dbReference type="SUPFAM" id="SSF54593">
    <property type="entry name" value="Glyoxalase/Bleomycin resistance protein/Dihydroxybiphenyl dioxygenase"/>
    <property type="match status" value="1"/>
</dbReference>
<gene>
    <name evidence="3" type="ORF">SAMN05216529_104328</name>
</gene>
<organism evidence="3 4">
    <name type="scientific">Faecalicatena contorta</name>
    <dbReference type="NCBI Taxonomy" id="39482"/>
    <lineage>
        <taxon>Bacteria</taxon>
        <taxon>Bacillati</taxon>
        <taxon>Bacillota</taxon>
        <taxon>Clostridia</taxon>
        <taxon>Lachnospirales</taxon>
        <taxon>Lachnospiraceae</taxon>
        <taxon>Faecalicatena</taxon>
    </lineage>
</organism>
<feature type="domain" description="VOC" evidence="2">
    <location>
        <begin position="5"/>
        <end position="128"/>
    </location>
</feature>
<keyword evidence="1" id="KW-0479">Metal-binding</keyword>
<accession>A0A315ZZ47</accession>
<dbReference type="EMBL" id="UHJJ01000004">
    <property type="protein sequence ID" value="SUQ14011.1"/>
    <property type="molecule type" value="Genomic_DNA"/>
</dbReference>
<dbReference type="Pfam" id="PF00903">
    <property type="entry name" value="Glyoxalase"/>
    <property type="match status" value="1"/>
</dbReference>
<keyword evidence="4" id="KW-1185">Reference proteome</keyword>
<dbReference type="RefSeq" id="WP_109710473.1">
    <property type="nucleotide sequence ID" value="NZ_QGDS01000004.1"/>
</dbReference>
<dbReference type="PANTHER" id="PTHR36113">
    <property type="entry name" value="LYASE, PUTATIVE-RELATED-RELATED"/>
    <property type="match status" value="1"/>
</dbReference>
<dbReference type="PROSITE" id="PS51819">
    <property type="entry name" value="VOC"/>
    <property type="match status" value="1"/>
</dbReference>
<dbReference type="InterPro" id="IPR037523">
    <property type="entry name" value="VOC_core"/>
</dbReference>
<dbReference type="InterPro" id="IPR051332">
    <property type="entry name" value="Fosfomycin_Res_Enzymes"/>
</dbReference>
<evidence type="ECO:0000313" key="4">
    <source>
        <dbReference type="Proteomes" id="UP000254051"/>
    </source>
</evidence>
<sequence>MKINEIHHVAVNTRDFDKSIQFYTDVLKLELLEEADLGGDYAAYIKCGKNSVLELFKMDQRLKEDSSDDTKVGIRHIAFDVDHVDEWNYYLKQLEIPYRTELMEIEAIRKKVLLIDAPDNVIVELSEGY</sequence>
<name>A0A315ZZ47_9FIRM</name>
<dbReference type="PANTHER" id="PTHR36113:SF6">
    <property type="entry name" value="FOSFOMYCIN RESISTANCE PROTEIN FOSX"/>
    <property type="match status" value="1"/>
</dbReference>
<proteinExistence type="predicted"/>
<dbReference type="Proteomes" id="UP000254051">
    <property type="component" value="Unassembled WGS sequence"/>
</dbReference>
<reference evidence="4" key="1">
    <citation type="submission" date="2017-07" db="EMBL/GenBank/DDBJ databases">
        <authorList>
            <person name="Varghese N."/>
            <person name="Submissions S."/>
        </authorList>
    </citation>
    <scope>NUCLEOTIDE SEQUENCE [LARGE SCALE GENOMIC DNA]</scope>
    <source>
        <strain evidence="4">NLAE-zl-C134</strain>
    </source>
</reference>
<evidence type="ECO:0000256" key="1">
    <source>
        <dbReference type="ARBA" id="ARBA00022723"/>
    </source>
</evidence>
<dbReference type="InterPro" id="IPR004360">
    <property type="entry name" value="Glyas_Fos-R_dOase_dom"/>
</dbReference>
<dbReference type="Gene3D" id="3.10.180.10">
    <property type="entry name" value="2,3-Dihydroxybiphenyl 1,2-Dioxygenase, domain 1"/>
    <property type="match status" value="1"/>
</dbReference>
<protein>
    <submittedName>
        <fullName evidence="3">Glyoxylase I family protein</fullName>
    </submittedName>
</protein>
<dbReference type="GO" id="GO:0046872">
    <property type="term" value="F:metal ion binding"/>
    <property type="evidence" value="ECO:0007669"/>
    <property type="project" value="UniProtKB-KW"/>
</dbReference>
<dbReference type="AlphaFoldDB" id="A0A315ZZ47"/>
<evidence type="ECO:0000259" key="2">
    <source>
        <dbReference type="PROSITE" id="PS51819"/>
    </source>
</evidence>
<evidence type="ECO:0000313" key="3">
    <source>
        <dbReference type="EMBL" id="SUQ14011.1"/>
    </source>
</evidence>
<dbReference type="InterPro" id="IPR029068">
    <property type="entry name" value="Glyas_Bleomycin-R_OHBP_Dase"/>
</dbReference>